<feature type="transmembrane region" description="Helical" evidence="1">
    <location>
        <begin position="77"/>
        <end position="99"/>
    </location>
</feature>
<keyword evidence="1" id="KW-1133">Transmembrane helix</keyword>
<organism evidence="2 3">
    <name type="scientific">Achromobacter pulmonis</name>
    <dbReference type="NCBI Taxonomy" id="1389932"/>
    <lineage>
        <taxon>Bacteria</taxon>
        <taxon>Pseudomonadati</taxon>
        <taxon>Pseudomonadota</taxon>
        <taxon>Betaproteobacteria</taxon>
        <taxon>Burkholderiales</taxon>
        <taxon>Alcaligenaceae</taxon>
        <taxon>Achromobacter</taxon>
    </lineage>
</organism>
<sequence>MFSANLRLSVNLTLQNTASGDPQVSSANFRFFPMVPVQASEISIFIGGAVGAMLLAIFVWVERLLQNPRVRERWIRNLFVTALTGLRGALLSAIALLLGQTTQGIGSPVVLTVTDFSGGVLIGLFSYPLAAWISSTLKLDGEFFGAASKEKPGAIS</sequence>
<keyword evidence="1" id="KW-0812">Transmembrane</keyword>
<dbReference type="Proteomes" id="UP000235994">
    <property type="component" value="Unassembled WGS sequence"/>
</dbReference>
<feature type="transmembrane region" description="Helical" evidence="1">
    <location>
        <begin position="42"/>
        <end position="65"/>
    </location>
</feature>
<proteinExistence type="predicted"/>
<reference evidence="2 3" key="1">
    <citation type="submission" date="2018-01" db="EMBL/GenBank/DDBJ databases">
        <title>The draft genome of an aniline degradation strain ANB-1.</title>
        <authorList>
            <person name="Zhang L."/>
            <person name="Jiang J."/>
        </authorList>
    </citation>
    <scope>NUCLEOTIDE SEQUENCE [LARGE SCALE GENOMIC DNA]</scope>
    <source>
        <strain evidence="2 3">ANB-1</strain>
    </source>
</reference>
<protein>
    <submittedName>
        <fullName evidence="2">Uncharacterized protein</fullName>
    </submittedName>
</protein>
<keyword evidence="1" id="KW-0472">Membrane</keyword>
<feature type="transmembrane region" description="Helical" evidence="1">
    <location>
        <begin position="105"/>
        <end position="130"/>
    </location>
</feature>
<evidence type="ECO:0000313" key="2">
    <source>
        <dbReference type="EMBL" id="PND35566.1"/>
    </source>
</evidence>
<evidence type="ECO:0000313" key="3">
    <source>
        <dbReference type="Proteomes" id="UP000235994"/>
    </source>
</evidence>
<evidence type="ECO:0000256" key="1">
    <source>
        <dbReference type="SAM" id="Phobius"/>
    </source>
</evidence>
<gene>
    <name evidence="2" type="ORF">C1I89_04170</name>
</gene>
<dbReference type="EMBL" id="POQS01000001">
    <property type="protein sequence ID" value="PND35566.1"/>
    <property type="molecule type" value="Genomic_DNA"/>
</dbReference>
<accession>A0A2N8KQ43</accession>
<comment type="caution">
    <text evidence="2">The sequence shown here is derived from an EMBL/GenBank/DDBJ whole genome shotgun (WGS) entry which is preliminary data.</text>
</comment>
<keyword evidence="3" id="KW-1185">Reference proteome</keyword>
<name>A0A2N8KQ43_9BURK</name>
<dbReference type="AlphaFoldDB" id="A0A2N8KQ43"/>